<sequence length="61" mass="6863">MIPPSFQPPSIKIKKQKKTTNNPQLIVCKSKIGIWISKKTEYANIIIKSRGGTILIIDNVK</sequence>
<gene>
    <name evidence="1" type="ORF">GCM10023116_29350</name>
</gene>
<keyword evidence="2" id="KW-1185">Reference proteome</keyword>
<proteinExistence type="predicted"/>
<dbReference type="Proteomes" id="UP001500604">
    <property type="component" value="Unassembled WGS sequence"/>
</dbReference>
<organism evidence="1 2">
    <name type="scientific">Kistimonas scapharcae</name>
    <dbReference type="NCBI Taxonomy" id="1036133"/>
    <lineage>
        <taxon>Bacteria</taxon>
        <taxon>Pseudomonadati</taxon>
        <taxon>Pseudomonadota</taxon>
        <taxon>Gammaproteobacteria</taxon>
        <taxon>Oceanospirillales</taxon>
        <taxon>Endozoicomonadaceae</taxon>
        <taxon>Kistimonas</taxon>
    </lineage>
</organism>
<protein>
    <submittedName>
        <fullName evidence="1">Uncharacterized protein</fullName>
    </submittedName>
</protein>
<name>A0ABP8V431_9GAMM</name>
<evidence type="ECO:0000313" key="1">
    <source>
        <dbReference type="EMBL" id="GAA4650652.1"/>
    </source>
</evidence>
<reference evidence="2" key="1">
    <citation type="journal article" date="2019" name="Int. J. Syst. Evol. Microbiol.">
        <title>The Global Catalogue of Microorganisms (GCM) 10K type strain sequencing project: providing services to taxonomists for standard genome sequencing and annotation.</title>
        <authorList>
            <consortium name="The Broad Institute Genomics Platform"/>
            <consortium name="The Broad Institute Genome Sequencing Center for Infectious Disease"/>
            <person name="Wu L."/>
            <person name="Ma J."/>
        </authorList>
    </citation>
    <scope>NUCLEOTIDE SEQUENCE [LARGE SCALE GENOMIC DNA]</scope>
    <source>
        <strain evidence="2">JCM 17805</strain>
    </source>
</reference>
<evidence type="ECO:0000313" key="2">
    <source>
        <dbReference type="Proteomes" id="UP001500604"/>
    </source>
</evidence>
<dbReference type="EMBL" id="BAABFL010000412">
    <property type="protein sequence ID" value="GAA4650652.1"/>
    <property type="molecule type" value="Genomic_DNA"/>
</dbReference>
<accession>A0ABP8V431</accession>
<comment type="caution">
    <text evidence="1">The sequence shown here is derived from an EMBL/GenBank/DDBJ whole genome shotgun (WGS) entry which is preliminary data.</text>
</comment>